<feature type="domain" description="RRM" evidence="3">
    <location>
        <begin position="38"/>
        <end position="116"/>
    </location>
</feature>
<dbReference type="Proteomes" id="UP000320475">
    <property type="component" value="Unassembled WGS sequence"/>
</dbReference>
<comment type="caution">
    <text evidence="5">The sequence shown here is derived from an EMBL/GenBank/DDBJ whole genome shotgun (WGS) entry which is preliminary data.</text>
</comment>
<dbReference type="STRING" id="286115.A0A507DFZ9"/>
<sequence>MADTPQPPAPPSRAESNGAHSHKHHPDSDGRKIDRNAISLHVKGLTENIRGDDLRSAFSRYGVVKDVYVPRDYYTGRPRGFAFVQYENPEDTEMAYNKIEYITVAGAKLTVQIAAGDRKAPSQMRAQERGGSSRDYDRHDRRRGGDYRPRRYDDDDRRDRYDRRDDYYDSRRRDYGSRRYDDYDRSYRGRDRDYYDDRERDRGRDRDRDGERNREYSPAHSTKNKTPPSRARSPSPK</sequence>
<feature type="compositionally biased region" description="Basic and acidic residues" evidence="2">
    <location>
        <begin position="174"/>
        <end position="217"/>
    </location>
</feature>
<dbReference type="Pfam" id="PF00076">
    <property type="entry name" value="RRM_1"/>
    <property type="match status" value="1"/>
</dbReference>
<dbReference type="SUPFAM" id="SSF54928">
    <property type="entry name" value="RNA-binding domain, RBD"/>
    <property type="match status" value="1"/>
</dbReference>
<evidence type="ECO:0000256" key="1">
    <source>
        <dbReference type="PROSITE-ProRule" id="PRU00176"/>
    </source>
</evidence>
<feature type="compositionally biased region" description="Pro residues" evidence="2">
    <location>
        <begin position="1"/>
        <end position="11"/>
    </location>
</feature>
<proteinExistence type="predicted"/>
<dbReference type="EMBL" id="QEAM01000017">
    <property type="protein sequence ID" value="TPX50484.1"/>
    <property type="molecule type" value="Genomic_DNA"/>
</dbReference>
<dbReference type="Gene3D" id="3.30.70.330">
    <property type="match status" value="1"/>
</dbReference>
<name>A0A507DFZ9_9FUNG</name>
<evidence type="ECO:0000256" key="2">
    <source>
        <dbReference type="SAM" id="MobiDB-lite"/>
    </source>
</evidence>
<organism evidence="5 7">
    <name type="scientific">Synchytrium endobioticum</name>
    <dbReference type="NCBI Taxonomy" id="286115"/>
    <lineage>
        <taxon>Eukaryota</taxon>
        <taxon>Fungi</taxon>
        <taxon>Fungi incertae sedis</taxon>
        <taxon>Chytridiomycota</taxon>
        <taxon>Chytridiomycota incertae sedis</taxon>
        <taxon>Chytridiomycetes</taxon>
        <taxon>Synchytriales</taxon>
        <taxon>Synchytriaceae</taxon>
        <taxon>Synchytrium</taxon>
    </lineage>
</organism>
<keyword evidence="1" id="KW-0694">RNA-binding</keyword>
<dbReference type="PANTHER" id="PTHR48034">
    <property type="entry name" value="TRANSFORMER-2 SEX-DETERMINING PROTEIN-RELATED"/>
    <property type="match status" value="1"/>
</dbReference>
<evidence type="ECO:0000313" key="6">
    <source>
        <dbReference type="Proteomes" id="UP000317494"/>
    </source>
</evidence>
<protein>
    <recommendedName>
        <fullName evidence="3">RRM domain-containing protein</fullName>
    </recommendedName>
</protein>
<dbReference type="VEuPathDB" id="FungiDB:SeMB42_g03057"/>
<feature type="region of interest" description="Disordered" evidence="2">
    <location>
        <begin position="1"/>
        <end position="35"/>
    </location>
</feature>
<feature type="compositionally biased region" description="Basic and acidic residues" evidence="2">
    <location>
        <begin position="26"/>
        <end position="35"/>
    </location>
</feature>
<dbReference type="GO" id="GO:0003723">
    <property type="term" value="F:RNA binding"/>
    <property type="evidence" value="ECO:0007669"/>
    <property type="project" value="UniProtKB-UniRule"/>
</dbReference>
<dbReference type="InterPro" id="IPR012677">
    <property type="entry name" value="Nucleotide-bd_a/b_plait_sf"/>
</dbReference>
<feature type="region of interest" description="Disordered" evidence="2">
    <location>
        <begin position="116"/>
        <end position="162"/>
    </location>
</feature>
<accession>A0A507DFZ9</accession>
<dbReference type="EMBL" id="QEAN01000103">
    <property type="protein sequence ID" value="TPX48268.1"/>
    <property type="molecule type" value="Genomic_DNA"/>
</dbReference>
<evidence type="ECO:0000313" key="5">
    <source>
        <dbReference type="EMBL" id="TPX50484.1"/>
    </source>
</evidence>
<feature type="region of interest" description="Disordered" evidence="2">
    <location>
        <begin position="174"/>
        <end position="237"/>
    </location>
</feature>
<evidence type="ECO:0000313" key="7">
    <source>
        <dbReference type="Proteomes" id="UP000320475"/>
    </source>
</evidence>
<dbReference type="Proteomes" id="UP000317494">
    <property type="component" value="Unassembled WGS sequence"/>
</dbReference>
<dbReference type="InterPro" id="IPR050441">
    <property type="entry name" value="RBM"/>
</dbReference>
<dbReference type="OrthoDB" id="439808at2759"/>
<dbReference type="InterPro" id="IPR000504">
    <property type="entry name" value="RRM_dom"/>
</dbReference>
<evidence type="ECO:0000259" key="3">
    <source>
        <dbReference type="PROSITE" id="PS50102"/>
    </source>
</evidence>
<dbReference type="InterPro" id="IPR035979">
    <property type="entry name" value="RBD_domain_sf"/>
</dbReference>
<keyword evidence="6" id="KW-1185">Reference proteome</keyword>
<gene>
    <name evidence="5" type="ORF">SeLEV6574_g00874</name>
    <name evidence="4" type="ORF">SeMB42_g03057</name>
</gene>
<reference evidence="6 7" key="1">
    <citation type="journal article" date="2019" name="Sci. Rep.">
        <title>Comparative genomics of chytrid fungi reveal insights into the obligate biotrophic and pathogenic lifestyle of Synchytrium endobioticum.</title>
        <authorList>
            <person name="van de Vossenberg B.T.L.H."/>
            <person name="Warris S."/>
            <person name="Nguyen H.D.T."/>
            <person name="van Gent-Pelzer M.P.E."/>
            <person name="Joly D.L."/>
            <person name="van de Geest H.C."/>
            <person name="Bonants P.J.M."/>
            <person name="Smith D.S."/>
            <person name="Levesque C.A."/>
            <person name="van der Lee T.A.J."/>
        </authorList>
    </citation>
    <scope>NUCLEOTIDE SEQUENCE [LARGE SCALE GENOMIC DNA]</scope>
    <source>
        <strain evidence="5 7">LEV6574</strain>
        <strain evidence="4 6">MB42</strain>
    </source>
</reference>
<dbReference type="PROSITE" id="PS50102">
    <property type="entry name" value="RRM"/>
    <property type="match status" value="1"/>
</dbReference>
<dbReference type="SMART" id="SM00360">
    <property type="entry name" value="RRM"/>
    <property type="match status" value="1"/>
</dbReference>
<evidence type="ECO:0000313" key="4">
    <source>
        <dbReference type="EMBL" id="TPX48268.1"/>
    </source>
</evidence>
<dbReference type="AlphaFoldDB" id="A0A507DFZ9"/>